<gene>
    <name evidence="1" type="primary">PLEST002787</name>
    <name evidence="1" type="ORF">PLESTB_001232700</name>
</gene>
<evidence type="ECO:0000313" key="2">
    <source>
        <dbReference type="Proteomes" id="UP001165080"/>
    </source>
</evidence>
<comment type="caution">
    <text evidence="1">The sequence shown here is derived from an EMBL/GenBank/DDBJ whole genome shotgun (WGS) entry which is preliminary data.</text>
</comment>
<proteinExistence type="predicted"/>
<sequence length="262" mass="28505">MLLLLTLPFITGHHWFVFDPPGPHPPQANLAAVSRAQVEPSPPNPAPSPTGTGRGFVKFSNLSAHGVSDASTPLIWYDGADFREQLAPKSALQLISRGKPDCPRKCAICDLAWKVERNNLQVALFFRDPVQLSHIFIKQVKNSGVSKVQLIKWTYPPQGRIDGLLGRSVLNVSEDGTVCLAVQTVRIPPKKSGINRPVPADGSREALPPQLTLSAVGGVLITMKQAPNAGDIYGPFVEYVRFSGRVLYPSDPSLYLRTAAQR</sequence>
<organism evidence="1 2">
    <name type="scientific">Pleodorina starrii</name>
    <dbReference type="NCBI Taxonomy" id="330485"/>
    <lineage>
        <taxon>Eukaryota</taxon>
        <taxon>Viridiplantae</taxon>
        <taxon>Chlorophyta</taxon>
        <taxon>core chlorophytes</taxon>
        <taxon>Chlorophyceae</taxon>
        <taxon>CS clade</taxon>
        <taxon>Chlamydomonadales</taxon>
        <taxon>Volvocaceae</taxon>
        <taxon>Pleodorina</taxon>
    </lineage>
</organism>
<dbReference type="OrthoDB" id="530391at2759"/>
<keyword evidence="2" id="KW-1185">Reference proteome</keyword>
<protein>
    <submittedName>
        <fullName evidence="1">Uncharacterized protein</fullName>
    </submittedName>
</protein>
<dbReference type="AlphaFoldDB" id="A0A9W6BS71"/>
<evidence type="ECO:0000313" key="1">
    <source>
        <dbReference type="EMBL" id="GLC57491.1"/>
    </source>
</evidence>
<name>A0A9W6BS71_9CHLO</name>
<reference evidence="1 2" key="1">
    <citation type="journal article" date="2023" name="Commun. Biol.">
        <title>Reorganization of the ancestral sex-determining regions during the evolution of trioecy in Pleodorina starrii.</title>
        <authorList>
            <person name="Takahashi K."/>
            <person name="Suzuki S."/>
            <person name="Kawai-Toyooka H."/>
            <person name="Yamamoto K."/>
            <person name="Hamaji T."/>
            <person name="Ootsuki R."/>
            <person name="Yamaguchi H."/>
            <person name="Kawachi M."/>
            <person name="Higashiyama T."/>
            <person name="Nozaki H."/>
        </authorList>
    </citation>
    <scope>NUCLEOTIDE SEQUENCE [LARGE SCALE GENOMIC DNA]</scope>
    <source>
        <strain evidence="1 2">NIES-4479</strain>
    </source>
</reference>
<dbReference type="Proteomes" id="UP001165080">
    <property type="component" value="Unassembled WGS sequence"/>
</dbReference>
<dbReference type="EMBL" id="BRXU01000019">
    <property type="protein sequence ID" value="GLC57491.1"/>
    <property type="molecule type" value="Genomic_DNA"/>
</dbReference>
<accession>A0A9W6BS71</accession>